<feature type="compositionally biased region" description="Basic and acidic residues" evidence="1">
    <location>
        <begin position="71"/>
        <end position="91"/>
    </location>
</feature>
<dbReference type="Proteomes" id="UP000657918">
    <property type="component" value="Unassembled WGS sequence"/>
</dbReference>
<sequence>MTKTGSKFTREKGIREAAGVNIIINRVLRGNRKRVLLFLLFLRITIFEFTIREVQETIKREINREGWGSSKQREAKGKGGDGASKEKVGMR</sequence>
<proteinExistence type="predicted"/>
<accession>A0A835K968</accession>
<gene>
    <name evidence="2" type="ORF">SADUNF_Sadunf03G0056300</name>
</gene>
<feature type="region of interest" description="Disordered" evidence="1">
    <location>
        <begin position="62"/>
        <end position="91"/>
    </location>
</feature>
<evidence type="ECO:0000256" key="1">
    <source>
        <dbReference type="SAM" id="MobiDB-lite"/>
    </source>
</evidence>
<evidence type="ECO:0000313" key="3">
    <source>
        <dbReference type="Proteomes" id="UP000657918"/>
    </source>
</evidence>
<reference evidence="2 3" key="1">
    <citation type="submission" date="2020-10" db="EMBL/GenBank/DDBJ databases">
        <title>Plant Genome Project.</title>
        <authorList>
            <person name="Zhang R.-G."/>
        </authorList>
    </citation>
    <scope>NUCLEOTIDE SEQUENCE [LARGE SCALE GENOMIC DNA]</scope>
    <source>
        <strain evidence="2">FAFU-HL-1</strain>
        <tissue evidence="2">Leaf</tissue>
    </source>
</reference>
<evidence type="ECO:0000313" key="2">
    <source>
        <dbReference type="EMBL" id="KAF9685455.1"/>
    </source>
</evidence>
<dbReference type="AlphaFoldDB" id="A0A835K968"/>
<keyword evidence="3" id="KW-1185">Reference proteome</keyword>
<dbReference type="EMBL" id="JADGMS010000003">
    <property type="protein sequence ID" value="KAF9685455.1"/>
    <property type="molecule type" value="Genomic_DNA"/>
</dbReference>
<dbReference type="OrthoDB" id="10614430at2759"/>
<comment type="caution">
    <text evidence="2">The sequence shown here is derived from an EMBL/GenBank/DDBJ whole genome shotgun (WGS) entry which is preliminary data.</text>
</comment>
<organism evidence="2 3">
    <name type="scientific">Salix dunnii</name>
    <dbReference type="NCBI Taxonomy" id="1413687"/>
    <lineage>
        <taxon>Eukaryota</taxon>
        <taxon>Viridiplantae</taxon>
        <taxon>Streptophyta</taxon>
        <taxon>Embryophyta</taxon>
        <taxon>Tracheophyta</taxon>
        <taxon>Spermatophyta</taxon>
        <taxon>Magnoliopsida</taxon>
        <taxon>eudicotyledons</taxon>
        <taxon>Gunneridae</taxon>
        <taxon>Pentapetalae</taxon>
        <taxon>rosids</taxon>
        <taxon>fabids</taxon>
        <taxon>Malpighiales</taxon>
        <taxon>Salicaceae</taxon>
        <taxon>Saliceae</taxon>
        <taxon>Salix</taxon>
    </lineage>
</organism>
<name>A0A835K968_9ROSI</name>
<protein>
    <submittedName>
        <fullName evidence="2">Uncharacterized protein</fullName>
    </submittedName>
</protein>